<name>A0A383UKJ4_BLUHO</name>
<evidence type="ECO:0000256" key="3">
    <source>
        <dbReference type="ARBA" id="ARBA00048679"/>
    </source>
</evidence>
<dbReference type="Gene3D" id="1.10.510.10">
    <property type="entry name" value="Transferase(Phosphotransferase) domain 1"/>
    <property type="match status" value="1"/>
</dbReference>
<dbReference type="EC" id="2.7.11.1" evidence="1"/>
<evidence type="ECO:0000256" key="4">
    <source>
        <dbReference type="SAM" id="MobiDB-lite"/>
    </source>
</evidence>
<reference evidence="6 7" key="1">
    <citation type="submission" date="2017-11" db="EMBL/GenBank/DDBJ databases">
        <authorList>
            <person name="Kracher B."/>
        </authorList>
    </citation>
    <scope>NUCLEOTIDE SEQUENCE [LARGE SCALE GENOMIC DNA]</scope>
    <source>
        <strain evidence="6 7">RACE1</strain>
    </source>
</reference>
<dbReference type="PANTHER" id="PTHR38248">
    <property type="entry name" value="FUNK1 6"/>
    <property type="match status" value="1"/>
</dbReference>
<comment type="catalytic activity">
    <reaction evidence="2">
        <text>L-threonyl-[protein] + ATP = O-phospho-L-threonyl-[protein] + ADP + H(+)</text>
        <dbReference type="Rhea" id="RHEA:46608"/>
        <dbReference type="Rhea" id="RHEA-COMP:11060"/>
        <dbReference type="Rhea" id="RHEA-COMP:11605"/>
        <dbReference type="ChEBI" id="CHEBI:15378"/>
        <dbReference type="ChEBI" id="CHEBI:30013"/>
        <dbReference type="ChEBI" id="CHEBI:30616"/>
        <dbReference type="ChEBI" id="CHEBI:61977"/>
        <dbReference type="ChEBI" id="CHEBI:456216"/>
        <dbReference type="EC" id="2.7.11.1"/>
    </reaction>
</comment>
<feature type="compositionally biased region" description="Polar residues" evidence="4">
    <location>
        <begin position="617"/>
        <end position="631"/>
    </location>
</feature>
<dbReference type="VEuPathDB" id="FungiDB:BLGHR1_11053"/>
<evidence type="ECO:0000259" key="5">
    <source>
        <dbReference type="Pfam" id="PF17667"/>
    </source>
</evidence>
<feature type="domain" description="Fungal-type protein kinase" evidence="5">
    <location>
        <begin position="281"/>
        <end position="791"/>
    </location>
</feature>
<dbReference type="Pfam" id="PF17667">
    <property type="entry name" value="Pkinase_fungal"/>
    <property type="match status" value="1"/>
</dbReference>
<accession>A0A383UKJ4</accession>
<dbReference type="Proteomes" id="UP000275772">
    <property type="component" value="Unassembled WGS sequence"/>
</dbReference>
<evidence type="ECO:0000313" key="6">
    <source>
        <dbReference type="EMBL" id="SZF00319.1"/>
    </source>
</evidence>
<sequence>MSLNIDIAAYLAKNPLDKILDSFRIQYQYHFPSQQAKVFDNPKNLDKCRAPHEDLILKLIAYVSICFKAFTEFESLLSRLNTISSWMDSMEYDMTTFEPVANLILNYATDLEIWNSLMQLVDELVIIMSTTDEQLDDLATESIYRRVVESHDGLQMNMEDLKQAMSGELEGSVFVNVIGFWNKYFESERIKKQRDGLIEKYLELSKESKFKFPAIATEDEVWKWMQVIEHDLIKAYRTPTDSATNDNGSASEERFGLAFAGAQFHTLAAGKIIGNQTNRQVDYFIKKRNLPIEDKHHWRDILVVGELTVSSSKVSREKFLQLSVYMREVFMAQPLRRFVHGFILFEKDLQLWVYDRSGPYSCSYIDIGESPKILVHVLVTYMLMNDKELGLDPDVKYEGEDLIVHLRVPGSVELRKFTLDPVPISQQKSYLCRGTTCYRDGDFSSVVKFSWRICDGHSETELLEMAKNITGMAQILGSLDLVRISKLREGLLFTKSMVKDIRPTEKVMTTPHDFSGEIARIPKESVNNQLSRKRKRDALQAEKEMAGSTKKARSMQENTANSRPVISERLARSGNNSVGEKRKTIGDAEVNERMKRIQLSSNAGLAAIGIRAGPSNLPGSAQNPTNSSANVRSKRSNAGKESVTKSVKMVKTEVINPRDRQFTAAGISPYGRPIDKFRSALELIVGMSDAIKAHRSLVMDAKILHRDISVNNILLTGNKKTDKLGGVLIDLDLATLIKEGKFQEKAQVMTGTMQFIALDILENSFAATDAVVTHSYRHDLESFLYVLVWVCINCGWKKGTNPHQTFLSKWYTGTAKEIHTHKRIFIKIDKFEDTMFKFSPMFKDVKGLVKQFRHVLFFSDIKTQTGSLDDPNKLYEPIIAAFDKAIQSLKDKNNNKLMVHKVNDEYDGKELPAATGP</sequence>
<evidence type="ECO:0000313" key="7">
    <source>
        <dbReference type="Proteomes" id="UP000275772"/>
    </source>
</evidence>
<organism evidence="6 7">
    <name type="scientific">Blumeria hordei</name>
    <name type="common">Barley powdery mildew</name>
    <name type="synonym">Blumeria graminis f. sp. hordei</name>
    <dbReference type="NCBI Taxonomy" id="2867405"/>
    <lineage>
        <taxon>Eukaryota</taxon>
        <taxon>Fungi</taxon>
        <taxon>Dikarya</taxon>
        <taxon>Ascomycota</taxon>
        <taxon>Pezizomycotina</taxon>
        <taxon>Leotiomycetes</taxon>
        <taxon>Erysiphales</taxon>
        <taxon>Erysiphaceae</taxon>
        <taxon>Blumeria</taxon>
    </lineage>
</organism>
<evidence type="ECO:0000256" key="2">
    <source>
        <dbReference type="ARBA" id="ARBA00047899"/>
    </source>
</evidence>
<comment type="catalytic activity">
    <reaction evidence="3">
        <text>L-seryl-[protein] + ATP = O-phospho-L-seryl-[protein] + ADP + H(+)</text>
        <dbReference type="Rhea" id="RHEA:17989"/>
        <dbReference type="Rhea" id="RHEA-COMP:9863"/>
        <dbReference type="Rhea" id="RHEA-COMP:11604"/>
        <dbReference type="ChEBI" id="CHEBI:15378"/>
        <dbReference type="ChEBI" id="CHEBI:29999"/>
        <dbReference type="ChEBI" id="CHEBI:30616"/>
        <dbReference type="ChEBI" id="CHEBI:83421"/>
        <dbReference type="ChEBI" id="CHEBI:456216"/>
        <dbReference type="EC" id="2.7.11.1"/>
    </reaction>
</comment>
<feature type="compositionally biased region" description="Basic and acidic residues" evidence="4">
    <location>
        <begin position="579"/>
        <end position="589"/>
    </location>
</feature>
<dbReference type="InterPro" id="IPR008266">
    <property type="entry name" value="Tyr_kinase_AS"/>
</dbReference>
<protein>
    <recommendedName>
        <fullName evidence="1">non-specific serine/threonine protein kinase</fullName>
        <ecNumber evidence="1">2.7.11.1</ecNumber>
    </recommendedName>
</protein>
<dbReference type="PROSITE" id="PS00109">
    <property type="entry name" value="PROTEIN_KINASE_TYR"/>
    <property type="match status" value="1"/>
</dbReference>
<dbReference type="SUPFAM" id="SSF56112">
    <property type="entry name" value="Protein kinase-like (PK-like)"/>
    <property type="match status" value="1"/>
</dbReference>
<dbReference type="InterPro" id="IPR040976">
    <property type="entry name" value="Pkinase_fungal"/>
</dbReference>
<dbReference type="PANTHER" id="PTHR38248:SF2">
    <property type="entry name" value="FUNK1 11"/>
    <property type="match status" value="1"/>
</dbReference>
<feature type="compositionally biased region" description="Polar residues" evidence="4">
    <location>
        <begin position="555"/>
        <end position="564"/>
    </location>
</feature>
<dbReference type="EMBL" id="UNSH01000009">
    <property type="protein sequence ID" value="SZF00319.1"/>
    <property type="molecule type" value="Genomic_DNA"/>
</dbReference>
<evidence type="ECO:0000256" key="1">
    <source>
        <dbReference type="ARBA" id="ARBA00012513"/>
    </source>
</evidence>
<dbReference type="GO" id="GO:0004674">
    <property type="term" value="F:protein serine/threonine kinase activity"/>
    <property type="evidence" value="ECO:0007669"/>
    <property type="project" value="UniProtKB-EC"/>
</dbReference>
<proteinExistence type="predicted"/>
<feature type="region of interest" description="Disordered" evidence="4">
    <location>
        <begin position="543"/>
        <end position="589"/>
    </location>
</feature>
<dbReference type="InterPro" id="IPR011009">
    <property type="entry name" value="Kinase-like_dom_sf"/>
</dbReference>
<feature type="region of interest" description="Disordered" evidence="4">
    <location>
        <begin position="614"/>
        <end position="645"/>
    </location>
</feature>
<dbReference type="AlphaFoldDB" id="A0A383UKJ4"/>
<gene>
    <name evidence="6" type="ORF">BLGHR1_11053</name>
</gene>